<dbReference type="SUPFAM" id="SSF53335">
    <property type="entry name" value="S-adenosyl-L-methionine-dependent methyltransferases"/>
    <property type="match status" value="1"/>
</dbReference>
<name>A0A6J6R1X6_9ZZZZ</name>
<reference evidence="1" key="1">
    <citation type="submission" date="2020-05" db="EMBL/GenBank/DDBJ databases">
        <authorList>
            <person name="Chiriac C."/>
            <person name="Salcher M."/>
            <person name="Ghai R."/>
            <person name="Kavagutti S V."/>
        </authorList>
    </citation>
    <scope>NUCLEOTIDE SEQUENCE</scope>
</reference>
<protein>
    <submittedName>
        <fullName evidence="1">Unannotated protein</fullName>
    </submittedName>
</protein>
<dbReference type="AlphaFoldDB" id="A0A6J6R1X6"/>
<dbReference type="Gene3D" id="3.40.50.150">
    <property type="entry name" value="Vaccinia Virus protein VP39"/>
    <property type="match status" value="1"/>
</dbReference>
<proteinExistence type="predicted"/>
<evidence type="ECO:0000313" key="1">
    <source>
        <dbReference type="EMBL" id="CAB4715923.1"/>
    </source>
</evidence>
<dbReference type="EMBL" id="CAEZYJ010000031">
    <property type="protein sequence ID" value="CAB4715923.1"/>
    <property type="molecule type" value="Genomic_DNA"/>
</dbReference>
<dbReference type="InterPro" id="IPR029063">
    <property type="entry name" value="SAM-dependent_MTases_sf"/>
</dbReference>
<gene>
    <name evidence="1" type="ORF">UFOPK2659_00348</name>
</gene>
<organism evidence="1">
    <name type="scientific">freshwater metagenome</name>
    <dbReference type="NCBI Taxonomy" id="449393"/>
    <lineage>
        <taxon>unclassified sequences</taxon>
        <taxon>metagenomes</taxon>
        <taxon>ecological metagenomes</taxon>
    </lineage>
</organism>
<sequence length="243" mass="27774">MRIFLDVGAHDGETLDVALDPKWGFDRIDSFEPASSRLKTLRKFRHKRLAIHDFGLSSQTKNTTLYGAGLLGGSIYSEKNYLDVKATSYMEEIKLQSASEWLSENTAADDEIFLKLNCEGSEADILENLIAEKLIFRVKSIYVDFDIRKVPGQAHRQKEIEDKLRSLQVDFQTPDTLGIAANAGVEKWLDGSLSQIDSKMFKKLYFSAGLYRPFYLTAKKLVLKYFPKNMKIFIVRKFGRHSN</sequence>
<accession>A0A6J6R1X6</accession>